<evidence type="ECO:0000313" key="2">
    <source>
        <dbReference type="Proteomes" id="UP000886879"/>
    </source>
</evidence>
<proteinExistence type="predicted"/>
<organism evidence="1 2">
    <name type="scientific">Candidatus Enterenecus faecium</name>
    <dbReference type="NCBI Taxonomy" id="2840780"/>
    <lineage>
        <taxon>Bacteria</taxon>
        <taxon>Bacillati</taxon>
        <taxon>Bacillota</taxon>
        <taxon>Clostridia</taxon>
        <taxon>Eubacteriales</taxon>
        <taxon>Candidatus Enterenecus</taxon>
    </lineage>
</organism>
<name>A0A9D0YUA8_9FIRM</name>
<gene>
    <name evidence="1" type="ORF">IAD31_08005</name>
</gene>
<evidence type="ECO:0000313" key="1">
    <source>
        <dbReference type="EMBL" id="HIQ61516.1"/>
    </source>
</evidence>
<protein>
    <submittedName>
        <fullName evidence="1">Uncharacterized protein</fullName>
    </submittedName>
</protein>
<dbReference type="EMBL" id="DVFO01000087">
    <property type="protein sequence ID" value="HIQ61516.1"/>
    <property type="molecule type" value="Genomic_DNA"/>
</dbReference>
<dbReference type="Proteomes" id="UP000886879">
    <property type="component" value="Unassembled WGS sequence"/>
</dbReference>
<sequence length="149" mass="17367">MRQFEISQLDETDTVCTVAEKLLRYYGRSETMFFVAGYLNDEPFVYDISNNKCSRRNIRDESVTYNALWNGKQDAVTKLLNADPVCRINWTCLPLKDGVELAEFLVDLTIKYERFSSDIQTCGGDIDVLIMTKDSAFWHRHKLFNCNRK</sequence>
<reference evidence="1" key="1">
    <citation type="submission" date="2020-10" db="EMBL/GenBank/DDBJ databases">
        <authorList>
            <person name="Gilroy R."/>
        </authorList>
    </citation>
    <scope>NUCLEOTIDE SEQUENCE</scope>
    <source>
        <strain evidence="1">ChiGjej2B2-12916</strain>
    </source>
</reference>
<reference evidence="1" key="2">
    <citation type="journal article" date="2021" name="PeerJ">
        <title>Extensive microbial diversity within the chicken gut microbiome revealed by metagenomics and culture.</title>
        <authorList>
            <person name="Gilroy R."/>
            <person name="Ravi A."/>
            <person name="Getino M."/>
            <person name="Pursley I."/>
            <person name="Horton D.L."/>
            <person name="Alikhan N.F."/>
            <person name="Baker D."/>
            <person name="Gharbi K."/>
            <person name="Hall N."/>
            <person name="Watson M."/>
            <person name="Adriaenssens E.M."/>
            <person name="Foster-Nyarko E."/>
            <person name="Jarju S."/>
            <person name="Secka A."/>
            <person name="Antonio M."/>
            <person name="Oren A."/>
            <person name="Chaudhuri R.R."/>
            <person name="La Ragione R."/>
            <person name="Hildebrand F."/>
            <person name="Pallen M.J."/>
        </authorList>
    </citation>
    <scope>NUCLEOTIDE SEQUENCE</scope>
    <source>
        <strain evidence="1">ChiGjej2B2-12916</strain>
    </source>
</reference>
<accession>A0A9D0YUA8</accession>
<dbReference type="AlphaFoldDB" id="A0A9D0YUA8"/>
<comment type="caution">
    <text evidence="1">The sequence shown here is derived from an EMBL/GenBank/DDBJ whole genome shotgun (WGS) entry which is preliminary data.</text>
</comment>